<evidence type="ECO:0000256" key="3">
    <source>
        <dbReference type="ARBA" id="ARBA00023002"/>
    </source>
</evidence>
<evidence type="ECO:0000256" key="2">
    <source>
        <dbReference type="ARBA" id="ARBA00022573"/>
    </source>
</evidence>
<protein>
    <submittedName>
        <fullName evidence="4">Cobalt-precorrin-6A reductase</fullName>
        <ecNumber evidence="4">1.3.1.106</ecNumber>
    </submittedName>
</protein>
<evidence type="ECO:0000256" key="1">
    <source>
        <dbReference type="ARBA" id="ARBA00004953"/>
    </source>
</evidence>
<dbReference type="InterPro" id="IPR003723">
    <property type="entry name" value="Precorrin-6x_reduct"/>
</dbReference>
<name>A0ABS9WCR8_9PROT</name>
<reference evidence="4 5" key="1">
    <citation type="submission" date="2022-03" db="EMBL/GenBank/DDBJ databases">
        <title>Complete genome analysis of Roseomonas KG 17.1 : a prolific producer of plant growth promoters.</title>
        <authorList>
            <person name="Saadouli I."/>
            <person name="Najjari A."/>
            <person name="Mosbah A."/>
            <person name="Ouzari H.I."/>
        </authorList>
    </citation>
    <scope>NUCLEOTIDE SEQUENCE [LARGE SCALE GENOMIC DNA]</scope>
    <source>
        <strain evidence="4 5">KG17-1</strain>
    </source>
</reference>
<dbReference type="NCBIfam" id="NF005968">
    <property type="entry name" value="PRK08057.1-2"/>
    <property type="match status" value="1"/>
</dbReference>
<dbReference type="Pfam" id="PF02571">
    <property type="entry name" value="CbiJ"/>
    <property type="match status" value="1"/>
</dbReference>
<comment type="pathway">
    <text evidence="1">Cofactor biosynthesis; adenosylcobalamin biosynthesis.</text>
</comment>
<dbReference type="GO" id="GO:0016491">
    <property type="term" value="F:oxidoreductase activity"/>
    <property type="evidence" value="ECO:0007669"/>
    <property type="project" value="UniProtKB-KW"/>
</dbReference>
<dbReference type="EMBL" id="JALBUU010000125">
    <property type="protein sequence ID" value="MCI0757064.1"/>
    <property type="molecule type" value="Genomic_DNA"/>
</dbReference>
<dbReference type="PANTHER" id="PTHR36925">
    <property type="entry name" value="COBALT-PRECORRIN-6A REDUCTASE"/>
    <property type="match status" value="1"/>
</dbReference>
<keyword evidence="2" id="KW-0169">Cobalamin biosynthesis</keyword>
<dbReference type="Proteomes" id="UP001201985">
    <property type="component" value="Unassembled WGS sequence"/>
</dbReference>
<accession>A0ABS9WCR8</accession>
<comment type="caution">
    <text evidence="4">The sequence shown here is derived from an EMBL/GenBank/DDBJ whole genome shotgun (WGS) entry which is preliminary data.</text>
</comment>
<proteinExistence type="predicted"/>
<evidence type="ECO:0000313" key="5">
    <source>
        <dbReference type="Proteomes" id="UP001201985"/>
    </source>
</evidence>
<gene>
    <name evidence="4" type="ORF">MON41_25865</name>
</gene>
<dbReference type="PANTHER" id="PTHR36925:SF1">
    <property type="entry name" value="COBALT-PRECORRIN-6A REDUCTASE"/>
    <property type="match status" value="1"/>
</dbReference>
<keyword evidence="5" id="KW-1185">Reference proteome</keyword>
<evidence type="ECO:0000313" key="4">
    <source>
        <dbReference type="EMBL" id="MCI0757064.1"/>
    </source>
</evidence>
<organism evidence="4 5">
    <name type="scientific">Teichococcus vastitatis</name>
    <dbReference type="NCBI Taxonomy" id="2307076"/>
    <lineage>
        <taxon>Bacteria</taxon>
        <taxon>Pseudomonadati</taxon>
        <taxon>Pseudomonadota</taxon>
        <taxon>Alphaproteobacteria</taxon>
        <taxon>Acetobacterales</taxon>
        <taxon>Roseomonadaceae</taxon>
        <taxon>Roseomonas</taxon>
    </lineage>
</organism>
<sequence>MMRVLLLAGTTEGAVLARALAEDARFDATLSLAGATRNPRPLPLPTRIGGFGGAAGLADHLRMARVAALLDATHPFAQQITRNAAEAAALAGVPLLRINRPEWPVQPGDRVVASMAEAAAALGKAPRRVFLTIGRKDLLPFRDGAPQHHYLVRAVDPPPAEWLPPRATVLAATGPFAPEAERALLAAHRIEALVSKNSGGTATAAKLAAAREIGAAVILLARPAPPPGLHTVPDAATALRWLHARLAERGV</sequence>
<keyword evidence="3 4" id="KW-0560">Oxidoreductase</keyword>
<dbReference type="PROSITE" id="PS51014">
    <property type="entry name" value="COBK_CBIJ"/>
    <property type="match status" value="1"/>
</dbReference>
<dbReference type="EC" id="1.3.1.106" evidence="4"/>